<dbReference type="Pfam" id="PF25198">
    <property type="entry name" value="Spore_GerAC_N"/>
    <property type="match status" value="1"/>
</dbReference>
<dbReference type="PANTHER" id="PTHR35789">
    <property type="entry name" value="SPORE GERMINATION PROTEIN B3"/>
    <property type="match status" value="1"/>
</dbReference>
<gene>
    <name evidence="11" type="ORF">BLM47_00565</name>
</gene>
<evidence type="ECO:0000256" key="5">
    <source>
        <dbReference type="ARBA" id="ARBA00023136"/>
    </source>
</evidence>
<keyword evidence="6" id="KW-0564">Palmitate</keyword>
<evidence type="ECO:0000256" key="7">
    <source>
        <dbReference type="ARBA" id="ARBA00023288"/>
    </source>
</evidence>
<dbReference type="InterPro" id="IPR057336">
    <property type="entry name" value="GerAC_N"/>
</dbReference>
<evidence type="ECO:0000256" key="3">
    <source>
        <dbReference type="ARBA" id="ARBA00022544"/>
    </source>
</evidence>
<dbReference type="PROSITE" id="PS51257">
    <property type="entry name" value="PROKAR_LIPOPROTEIN"/>
    <property type="match status" value="1"/>
</dbReference>
<comment type="subcellular location">
    <subcellularLocation>
        <location evidence="1">Membrane</location>
        <topology evidence="1">Lipid-anchor</topology>
    </subcellularLocation>
</comment>
<name>A0A2A6E3P0_9BACL</name>
<evidence type="ECO:0000259" key="10">
    <source>
        <dbReference type="Pfam" id="PF25198"/>
    </source>
</evidence>
<accession>A0A2A6E3P0</accession>
<evidence type="ECO:0000313" key="11">
    <source>
        <dbReference type="EMBL" id="PDO11651.1"/>
    </source>
</evidence>
<evidence type="ECO:0000256" key="4">
    <source>
        <dbReference type="ARBA" id="ARBA00022729"/>
    </source>
</evidence>
<keyword evidence="3" id="KW-0309">Germination</keyword>
<comment type="similarity">
    <text evidence="2">Belongs to the GerABKC lipoprotein family.</text>
</comment>
<feature type="signal peptide" evidence="8">
    <location>
        <begin position="1"/>
        <end position="18"/>
    </location>
</feature>
<comment type="caution">
    <text evidence="11">The sequence shown here is derived from an EMBL/GenBank/DDBJ whole genome shotgun (WGS) entry which is preliminary data.</text>
</comment>
<organism evidence="11 12">
    <name type="scientific">Candidatus Reconcilbacillus cellulovorans</name>
    <dbReference type="NCBI Taxonomy" id="1906605"/>
    <lineage>
        <taxon>Bacteria</taxon>
        <taxon>Bacillati</taxon>
        <taxon>Bacillota</taxon>
        <taxon>Bacilli</taxon>
        <taxon>Bacillales</taxon>
        <taxon>Paenibacillaceae</taxon>
        <taxon>Candidatus Reconcilbacillus</taxon>
    </lineage>
</organism>
<dbReference type="InterPro" id="IPR038501">
    <property type="entry name" value="Spore_GerAC_C_sf"/>
</dbReference>
<dbReference type="AlphaFoldDB" id="A0A2A6E3P0"/>
<dbReference type="EMBL" id="MOXJ01000001">
    <property type="protein sequence ID" value="PDO11651.1"/>
    <property type="molecule type" value="Genomic_DNA"/>
</dbReference>
<feature type="chain" id="PRO_5039342625" evidence="8">
    <location>
        <begin position="19"/>
        <end position="375"/>
    </location>
</feature>
<evidence type="ECO:0000313" key="12">
    <source>
        <dbReference type="Proteomes" id="UP000243688"/>
    </source>
</evidence>
<dbReference type="InterPro" id="IPR008844">
    <property type="entry name" value="Spore_GerAC-like"/>
</dbReference>
<evidence type="ECO:0000259" key="9">
    <source>
        <dbReference type="Pfam" id="PF05504"/>
    </source>
</evidence>
<dbReference type="GO" id="GO:0016020">
    <property type="term" value="C:membrane"/>
    <property type="evidence" value="ECO:0007669"/>
    <property type="project" value="UniProtKB-SubCell"/>
</dbReference>
<sequence>MKRFWIAAAAALVASACATTGCSSMFPHTNKIEEISPSLFVYFDVGQREPLSSTIFVPTAGLREKRHSLTVEGSMMKQMRERLNNRHTREIRSGKIKMVFVSERLARRGLFPVLNALMTDEDVSDRLYLAVLRGEMDEKTKRGIAEQEAFDFYLYRMFRHYDRRGGMAVTDLHAFMSRYFNGYGDPTAPVFHLEQNRFVYEGIGAFRRDRLVLVLNGEQNGLFELIRRNRNFQATLPLADMRVVLSSVRSNRNVQISEKGGLELSLRMTARIEEYQGTLDLGNRRDAFRLREAIARRLEQQIQGVLERLQAAESDPAAFGMLTFGPMHPSPWPRDRWQQIWSKMPVSVRCVIQLTNLGTVFPRHPDDSASESPPP</sequence>
<dbReference type="Gene3D" id="3.30.300.210">
    <property type="entry name" value="Nutrient germinant receptor protein C, domain 3"/>
    <property type="match status" value="1"/>
</dbReference>
<evidence type="ECO:0000256" key="2">
    <source>
        <dbReference type="ARBA" id="ARBA00007886"/>
    </source>
</evidence>
<protein>
    <submittedName>
        <fullName evidence="11">Uncharacterized protein</fullName>
    </submittedName>
</protein>
<evidence type="ECO:0000256" key="6">
    <source>
        <dbReference type="ARBA" id="ARBA00023139"/>
    </source>
</evidence>
<dbReference type="InterPro" id="IPR046953">
    <property type="entry name" value="Spore_GerAC-like_C"/>
</dbReference>
<dbReference type="Pfam" id="PF05504">
    <property type="entry name" value="Spore_GerAC"/>
    <property type="match status" value="1"/>
</dbReference>
<evidence type="ECO:0000256" key="8">
    <source>
        <dbReference type="SAM" id="SignalP"/>
    </source>
</evidence>
<dbReference type="GO" id="GO:0009847">
    <property type="term" value="P:spore germination"/>
    <property type="evidence" value="ECO:0007669"/>
    <property type="project" value="InterPro"/>
</dbReference>
<evidence type="ECO:0000256" key="1">
    <source>
        <dbReference type="ARBA" id="ARBA00004635"/>
    </source>
</evidence>
<proteinExistence type="inferred from homology"/>
<keyword evidence="7" id="KW-0449">Lipoprotein</keyword>
<keyword evidence="5" id="KW-0472">Membrane</keyword>
<keyword evidence="4 8" id="KW-0732">Signal</keyword>
<reference evidence="11 12" key="1">
    <citation type="submission" date="2016-12" db="EMBL/GenBank/DDBJ databases">
        <title>Candidatus Reconcilibacillus cellulovorans genome.</title>
        <authorList>
            <person name="Kolinko S."/>
            <person name="Wu Y.-W."/>
            <person name="Tachea F."/>
            <person name="Denzel E."/>
            <person name="Hiras J."/>
            <person name="Baecker N."/>
            <person name="Chan L.J."/>
            <person name="Eichorst S.A."/>
            <person name="Frey D."/>
            <person name="Adams P.D."/>
            <person name="Pray T."/>
            <person name="Tanjore D."/>
            <person name="Petzold C.J."/>
            <person name="Gladden J.M."/>
            <person name="Simmons B.A."/>
            <person name="Singer S.W."/>
        </authorList>
    </citation>
    <scope>NUCLEOTIDE SEQUENCE [LARGE SCALE GENOMIC DNA]</scope>
    <source>
        <strain evidence="11">JTherm</strain>
    </source>
</reference>
<feature type="domain" description="Spore germination protein N-terminal" evidence="10">
    <location>
        <begin position="31"/>
        <end position="192"/>
    </location>
</feature>
<dbReference type="PANTHER" id="PTHR35789:SF1">
    <property type="entry name" value="SPORE GERMINATION PROTEIN B3"/>
    <property type="match status" value="1"/>
</dbReference>
<feature type="domain" description="Spore germination GerAC-like C-terminal" evidence="9">
    <location>
        <begin position="201"/>
        <end position="358"/>
    </location>
</feature>
<dbReference type="Proteomes" id="UP000243688">
    <property type="component" value="Unassembled WGS sequence"/>
</dbReference>